<name>D2HDF0_AILME</name>
<gene>
    <name evidence="5" type="ORF">PANDA_008708</name>
</gene>
<evidence type="ECO:0000256" key="1">
    <source>
        <dbReference type="ARBA" id="ARBA00023054"/>
    </source>
</evidence>
<sequence length="422" mass="47994">MEESTEDDTRVEQEASQGKGGLFERKHILRDDPKLPASEPNGLKFLHISIFRTNGNVSRRCIANPVLGKSTPRSPHFQMLPNGSYFKGFLASFTLFQYGSRKYGARKEGGRERKNQSKVEDPHGGLRWKAWKKRTWGQIHKCTVAENQSGMCKKEEEKFERTRGCSEIKLHYLVLGYIIIPGSRILVFYGGNVSGIGFWRWILIEQLQEQYPVEVLPASVEPGFVRILGMLGEMMVKLLPSYPSPTLLLHNLPWETLVRLPVIGLLVGLLFTFRLVQSVRSRLYGRREKRLAEAVAAGIEEKCQLIDKLFDAQEEHAGIESSLENARREKDSFNVPRLAESYRKAKRTNMMLREELNSLVEELKGERAKRSKQEGPVMEMLRDLQCLEETVRRTTSHGAFPQLPGDQEPSPGGPLLRSGPGY</sequence>
<feature type="transmembrane region" description="Helical" evidence="4">
    <location>
        <begin position="257"/>
        <end position="276"/>
    </location>
</feature>
<dbReference type="GO" id="GO:0005789">
    <property type="term" value="C:endoplasmic reticulum membrane"/>
    <property type="evidence" value="ECO:0007669"/>
    <property type="project" value="TreeGrafter"/>
</dbReference>
<dbReference type="GO" id="GO:0009306">
    <property type="term" value="P:protein secretion"/>
    <property type="evidence" value="ECO:0007669"/>
    <property type="project" value="TreeGrafter"/>
</dbReference>
<dbReference type="InterPro" id="IPR051500">
    <property type="entry name" value="cTAGE_MIA/OTOR"/>
</dbReference>
<dbReference type="EMBL" id="GL192716">
    <property type="protein sequence ID" value="EFB15732.1"/>
    <property type="molecule type" value="Genomic_DNA"/>
</dbReference>
<proteinExistence type="predicted"/>
<keyword evidence="4" id="KW-1133">Transmembrane helix</keyword>
<feature type="region of interest" description="Disordered" evidence="3">
    <location>
        <begin position="392"/>
        <end position="422"/>
    </location>
</feature>
<evidence type="ECO:0000313" key="5">
    <source>
        <dbReference type="EMBL" id="EFB15732.1"/>
    </source>
</evidence>
<dbReference type="AlphaFoldDB" id="D2HDF0"/>
<dbReference type="PANTHER" id="PTHR23158:SF38">
    <property type="entry name" value="MELANOMA INHIBITORY ACTIVITY PROTEIN 2"/>
    <property type="match status" value="1"/>
</dbReference>
<evidence type="ECO:0000256" key="2">
    <source>
        <dbReference type="SAM" id="Coils"/>
    </source>
</evidence>
<evidence type="ECO:0000256" key="3">
    <source>
        <dbReference type="SAM" id="MobiDB-lite"/>
    </source>
</evidence>
<dbReference type="GO" id="GO:0070971">
    <property type="term" value="C:endoplasmic reticulum exit site"/>
    <property type="evidence" value="ECO:0007669"/>
    <property type="project" value="TreeGrafter"/>
</dbReference>
<dbReference type="InParanoid" id="D2HDF0"/>
<feature type="coiled-coil region" evidence="2">
    <location>
        <begin position="309"/>
        <end position="373"/>
    </location>
</feature>
<dbReference type="GO" id="GO:0035459">
    <property type="term" value="P:vesicle cargo loading"/>
    <property type="evidence" value="ECO:0007669"/>
    <property type="project" value="TreeGrafter"/>
</dbReference>
<dbReference type="GO" id="GO:0006888">
    <property type="term" value="P:endoplasmic reticulum to Golgi vesicle-mediated transport"/>
    <property type="evidence" value="ECO:0007669"/>
    <property type="project" value="TreeGrafter"/>
</dbReference>
<feature type="transmembrane region" description="Helical" evidence="4">
    <location>
        <begin position="170"/>
        <end position="191"/>
    </location>
</feature>
<keyword evidence="1 2" id="KW-0175">Coiled coil</keyword>
<feature type="compositionally biased region" description="Low complexity" evidence="3">
    <location>
        <begin position="409"/>
        <end position="422"/>
    </location>
</feature>
<reference evidence="5" key="1">
    <citation type="journal article" date="2010" name="Nature">
        <title>The sequence and de novo assembly of the giant panda genome.</title>
        <authorList>
            <person name="Li R."/>
            <person name="Fan W."/>
            <person name="Tian G."/>
            <person name="Zhu H."/>
            <person name="He L."/>
            <person name="Cai J."/>
            <person name="Huang Q."/>
            <person name="Cai Q."/>
            <person name="Li B."/>
            <person name="Bai Y."/>
            <person name="Zhang Z."/>
            <person name="Zhang Y."/>
            <person name="Wang W."/>
            <person name="Li J."/>
            <person name="Wei F."/>
            <person name="Li H."/>
            <person name="Jian M."/>
            <person name="Li J."/>
            <person name="Zhang Z."/>
            <person name="Nielsen R."/>
            <person name="Li D."/>
            <person name="Gu W."/>
            <person name="Yang Z."/>
            <person name="Xuan Z."/>
            <person name="Ryder O.A."/>
            <person name="Leung F.C."/>
            <person name="Zhou Y."/>
            <person name="Cao J."/>
            <person name="Sun X."/>
            <person name="Fu Y."/>
            <person name="Fang X."/>
            <person name="Guo X."/>
            <person name="Wang B."/>
            <person name="Hou R."/>
            <person name="Shen F."/>
            <person name="Mu B."/>
            <person name="Ni P."/>
            <person name="Lin R."/>
            <person name="Qian W."/>
            <person name="Wang G."/>
            <person name="Yu C."/>
            <person name="Nie W."/>
            <person name="Wang J."/>
            <person name="Wu Z."/>
            <person name="Liang H."/>
            <person name="Min J."/>
            <person name="Wu Q."/>
            <person name="Cheng S."/>
            <person name="Ruan J."/>
            <person name="Wang M."/>
            <person name="Shi Z."/>
            <person name="Wen M."/>
            <person name="Liu B."/>
            <person name="Ren X."/>
            <person name="Zheng H."/>
            <person name="Dong D."/>
            <person name="Cook K."/>
            <person name="Shan G."/>
            <person name="Zhang H."/>
            <person name="Kosiol C."/>
            <person name="Xie X."/>
            <person name="Lu Z."/>
            <person name="Zheng H."/>
            <person name="Li Y."/>
            <person name="Steiner C.C."/>
            <person name="Lam T.T."/>
            <person name="Lin S."/>
            <person name="Zhang Q."/>
            <person name="Li G."/>
            <person name="Tian J."/>
            <person name="Gong T."/>
            <person name="Liu H."/>
            <person name="Zhang D."/>
            <person name="Fang L."/>
            <person name="Ye C."/>
            <person name="Zhang J."/>
            <person name="Hu W."/>
            <person name="Xu A."/>
            <person name="Ren Y."/>
            <person name="Zhang G."/>
            <person name="Bruford M.W."/>
            <person name="Li Q."/>
            <person name="Ma L."/>
            <person name="Guo Y."/>
            <person name="An N."/>
            <person name="Hu Y."/>
            <person name="Zheng Y."/>
            <person name="Shi Y."/>
            <person name="Li Z."/>
            <person name="Liu Q."/>
            <person name="Chen Y."/>
            <person name="Zhao J."/>
            <person name="Qu N."/>
            <person name="Zhao S."/>
            <person name="Tian F."/>
            <person name="Wang X."/>
            <person name="Wang H."/>
            <person name="Xu L."/>
            <person name="Liu X."/>
            <person name="Vinar T."/>
            <person name="Wang Y."/>
            <person name="Lam T.W."/>
            <person name="Yiu S.M."/>
            <person name="Liu S."/>
            <person name="Zhang H."/>
            <person name="Li D."/>
            <person name="Huang Y."/>
            <person name="Wang X."/>
            <person name="Yang G."/>
            <person name="Jiang Z."/>
            <person name="Wang J."/>
            <person name="Qin N."/>
            <person name="Li L."/>
            <person name="Li J."/>
            <person name="Bolund L."/>
            <person name="Kristiansen K."/>
            <person name="Wong G.K."/>
            <person name="Olson M."/>
            <person name="Zhang X."/>
            <person name="Li S."/>
            <person name="Yang H."/>
            <person name="Wang J."/>
            <person name="Wang J."/>
        </authorList>
    </citation>
    <scope>NUCLEOTIDE SEQUENCE [LARGE SCALE GENOMIC DNA]</scope>
</reference>
<protein>
    <submittedName>
        <fullName evidence="5">Uncharacterized protein</fullName>
    </submittedName>
</protein>
<dbReference type="PANTHER" id="PTHR23158">
    <property type="entry name" value="MELANOMA INHIBITORY ACTIVITY-RELATED"/>
    <property type="match status" value="1"/>
</dbReference>
<evidence type="ECO:0000256" key="4">
    <source>
        <dbReference type="SAM" id="Phobius"/>
    </source>
</evidence>
<organism evidence="5">
    <name type="scientific">Ailuropoda melanoleuca</name>
    <name type="common">Giant panda</name>
    <dbReference type="NCBI Taxonomy" id="9646"/>
    <lineage>
        <taxon>Eukaryota</taxon>
        <taxon>Metazoa</taxon>
        <taxon>Chordata</taxon>
        <taxon>Craniata</taxon>
        <taxon>Vertebrata</taxon>
        <taxon>Euteleostomi</taxon>
        <taxon>Mammalia</taxon>
        <taxon>Eutheria</taxon>
        <taxon>Laurasiatheria</taxon>
        <taxon>Carnivora</taxon>
        <taxon>Caniformia</taxon>
        <taxon>Ursidae</taxon>
        <taxon>Ailuropoda</taxon>
    </lineage>
</organism>
<keyword evidence="4" id="KW-0472">Membrane</keyword>
<accession>D2HDF0</accession>
<keyword evidence="4" id="KW-0812">Transmembrane</keyword>
<feature type="region of interest" description="Disordered" evidence="3">
    <location>
        <begin position="1"/>
        <end position="36"/>
    </location>
</feature>
<feature type="compositionally biased region" description="Basic and acidic residues" evidence="3">
    <location>
        <begin position="22"/>
        <end position="34"/>
    </location>
</feature>